<evidence type="ECO:0000313" key="1">
    <source>
        <dbReference type="EMBL" id="SHN74035.1"/>
    </source>
</evidence>
<organism evidence="1 2">
    <name type="scientific">Bradyrhizobium erythrophlei</name>
    <dbReference type="NCBI Taxonomy" id="1437360"/>
    <lineage>
        <taxon>Bacteria</taxon>
        <taxon>Pseudomonadati</taxon>
        <taxon>Pseudomonadota</taxon>
        <taxon>Alphaproteobacteria</taxon>
        <taxon>Hyphomicrobiales</taxon>
        <taxon>Nitrobacteraceae</taxon>
        <taxon>Bradyrhizobium</taxon>
    </lineage>
</organism>
<evidence type="ECO:0000313" key="2">
    <source>
        <dbReference type="Proteomes" id="UP000184096"/>
    </source>
</evidence>
<dbReference type="OrthoDB" id="8452157at2"/>
<sequence length="259" mass="27988">MPSHPKNHFIHPALTNFADECSATLARLLAYVGTLALFVMIGVHSWDQLELDTAAEPIEQPGFTQALRSRPAFAVSSLDPPEKSESYEIFRHPAGGRKDVFHWGPPGEKPVAELEIYRPGSEFDGSEPATRDLASRMAEGSHEVLEAAGVIESKFGSVALFQRPGRIDLARSCLGFSRSLDDSILQISGWSCQGTTLPARRAAIGCMLDRLTSLAAGNEPRLAELFAHAELKRSGCSGPLSIAADWATGVENPRLRGPL</sequence>
<proteinExistence type="predicted"/>
<gene>
    <name evidence="1" type="ORF">SAMN05444170_2647</name>
</gene>
<reference evidence="2" key="1">
    <citation type="submission" date="2016-11" db="EMBL/GenBank/DDBJ databases">
        <authorList>
            <person name="Varghese N."/>
            <person name="Submissions S."/>
        </authorList>
    </citation>
    <scope>NUCLEOTIDE SEQUENCE [LARGE SCALE GENOMIC DNA]</scope>
    <source>
        <strain evidence="2">GAS401</strain>
    </source>
</reference>
<protein>
    <submittedName>
        <fullName evidence="1">Uncharacterized protein</fullName>
    </submittedName>
</protein>
<dbReference type="Proteomes" id="UP000184096">
    <property type="component" value="Chromosome I"/>
</dbReference>
<name>A0A1M7TTJ2_9BRAD</name>
<accession>A0A1M7TTJ2</accession>
<keyword evidence="2" id="KW-1185">Reference proteome</keyword>
<dbReference type="RefSeq" id="WP_072818268.1">
    <property type="nucleotide sequence ID" value="NZ_LT670849.1"/>
</dbReference>
<dbReference type="EMBL" id="LT670849">
    <property type="protein sequence ID" value="SHN74035.1"/>
    <property type="molecule type" value="Genomic_DNA"/>
</dbReference>
<dbReference type="AlphaFoldDB" id="A0A1M7TTJ2"/>